<name>A0A8J4XTP8_CHIOP</name>
<dbReference type="AlphaFoldDB" id="A0A8J4XTP8"/>
<evidence type="ECO:0000313" key="1">
    <source>
        <dbReference type="EMBL" id="KAG0713515.1"/>
    </source>
</evidence>
<evidence type="ECO:0000313" key="2">
    <source>
        <dbReference type="Proteomes" id="UP000770661"/>
    </source>
</evidence>
<dbReference type="Proteomes" id="UP000770661">
    <property type="component" value="Unassembled WGS sequence"/>
</dbReference>
<sequence length="245" mass="26929">MLYVTPGRSRPVGAWAQLLMGQLIFARIYFCANLTDLDLGLLYEGTLASCDYIKPGLGGDSVGSRLLSDWGQSTMNHQVVEVFFSDSIINGESSISTEFSNLLRLRSIKLEFRISARSSLSDEMSLTAFPRSTCCPVAAVILYEFFLEFPRKNAVVKTNSASICEVYSSGYRRDPVSTAEVSFRSFTIHCSRSKAFHTRWPDTTTVCSLRCCSSRAPVGYVVVAGSVPCRAVPLVVPFVVPQSCP</sequence>
<gene>
    <name evidence="1" type="ORF">GWK47_016057</name>
</gene>
<keyword evidence="2" id="KW-1185">Reference proteome</keyword>
<comment type="caution">
    <text evidence="1">The sequence shown here is derived from an EMBL/GenBank/DDBJ whole genome shotgun (WGS) entry which is preliminary data.</text>
</comment>
<proteinExistence type="predicted"/>
<organism evidence="1 2">
    <name type="scientific">Chionoecetes opilio</name>
    <name type="common">Atlantic snow crab</name>
    <name type="synonym">Cancer opilio</name>
    <dbReference type="NCBI Taxonomy" id="41210"/>
    <lineage>
        <taxon>Eukaryota</taxon>
        <taxon>Metazoa</taxon>
        <taxon>Ecdysozoa</taxon>
        <taxon>Arthropoda</taxon>
        <taxon>Crustacea</taxon>
        <taxon>Multicrustacea</taxon>
        <taxon>Malacostraca</taxon>
        <taxon>Eumalacostraca</taxon>
        <taxon>Eucarida</taxon>
        <taxon>Decapoda</taxon>
        <taxon>Pleocyemata</taxon>
        <taxon>Brachyura</taxon>
        <taxon>Eubrachyura</taxon>
        <taxon>Majoidea</taxon>
        <taxon>Majidae</taxon>
        <taxon>Chionoecetes</taxon>
    </lineage>
</organism>
<dbReference type="EMBL" id="JACEEZ010021396">
    <property type="protein sequence ID" value="KAG0713515.1"/>
    <property type="molecule type" value="Genomic_DNA"/>
</dbReference>
<accession>A0A8J4XTP8</accession>
<reference evidence="1" key="1">
    <citation type="submission" date="2020-07" db="EMBL/GenBank/DDBJ databases">
        <title>The High-quality genome of the commercially important snow crab, Chionoecetes opilio.</title>
        <authorList>
            <person name="Jeong J.-H."/>
            <person name="Ryu S."/>
        </authorList>
    </citation>
    <scope>NUCLEOTIDE SEQUENCE</scope>
    <source>
        <strain evidence="1">MADBK_172401_WGS</strain>
        <tissue evidence="1">Digestive gland</tissue>
    </source>
</reference>
<protein>
    <submittedName>
        <fullName evidence="1">Uncharacterized protein</fullName>
    </submittedName>
</protein>